<feature type="domain" description="Ribose-phosphate pyrophosphokinase N-terminal" evidence="13">
    <location>
        <begin position="6"/>
        <end position="119"/>
    </location>
</feature>
<comment type="similarity">
    <text evidence="11">Belongs to the ribose-phosphate pyrophosphokinase family. Class III (archaeal) subfamily.</text>
</comment>
<dbReference type="OrthoDB" id="371997at2157"/>
<dbReference type="RefSeq" id="WP_048104270.1">
    <property type="nucleotide sequence ID" value="NZ_CP007026.1"/>
</dbReference>
<protein>
    <recommendedName>
        <fullName evidence="12">Ribose-phosphate pyrophosphokinase</fullName>
        <ecNumber evidence="1">2.7.6.1</ecNumber>
    </recommendedName>
</protein>
<gene>
    <name evidence="14" type="primary">prs</name>
    <name evidence="15" type="ORF">A7X95_05160</name>
    <name evidence="14" type="ORF">T478_0015</name>
</gene>
<dbReference type="Proteomes" id="UP000241022">
    <property type="component" value="Unassembled WGS sequence"/>
</dbReference>
<dbReference type="SMART" id="SM01400">
    <property type="entry name" value="Pribosyltran_N"/>
    <property type="match status" value="1"/>
</dbReference>
<dbReference type="AlphaFoldDB" id="A0A0A7V1Q4"/>
<reference evidence="14 16" key="1">
    <citation type="journal article" date="2015" name="Proc. Natl. Acad. Sci. U.S.A.">
        <title>Genomic and proteomic characterization of "Candidatus Nitrosopelagicus brevis": An ammonia-oxidizing archaeon from the open ocean.</title>
        <authorList>
            <person name="Santoro A.E."/>
            <person name="Dupont C.L."/>
            <person name="Richter R.A."/>
            <person name="Craig M.T."/>
            <person name="Carini P."/>
            <person name="McIlvin M.R."/>
            <person name="Yang Y."/>
            <person name="Orsi W.D."/>
            <person name="Moran D.M."/>
            <person name="Saito M.A."/>
        </authorList>
    </citation>
    <scope>NUCLEOTIDE SEQUENCE [LARGE SCALE GENOMIC DNA]</scope>
    <source>
        <strain evidence="14">CN25</strain>
        <strain evidence="16">V2</strain>
    </source>
</reference>
<evidence type="ECO:0000256" key="4">
    <source>
        <dbReference type="ARBA" id="ARBA00022723"/>
    </source>
</evidence>
<sequence length="291" mass="31923">MAKFTVVGGDSSSDLAKRIARKIKSPYIKTEKKVFPDGESKITINQIPKKSIVVVVQSTYPPVDSNLLELLSIVSKVQKFSSKVYAVIPYMGYARQDREFLGGEIITIGVVGKLLKAAGVKKILTVDIHSKLALKELRISSENVSAMEVLVKHFKKMKMKNPVVVSPDLGGKERAVKFSELLKTDFIALKKQRDRKTGKVKILSGKVDVKDRDLILVDDMISTGGSIIKATQFLKKQKCRRVFVACTHALLVNDAAKKIKNAGVSQIISTNTIPGESAKVDVSKVISDALK</sequence>
<dbReference type="Pfam" id="PF13793">
    <property type="entry name" value="Pribosyltran_N"/>
    <property type="match status" value="1"/>
</dbReference>
<dbReference type="GO" id="GO:0016301">
    <property type="term" value="F:kinase activity"/>
    <property type="evidence" value="ECO:0007669"/>
    <property type="project" value="UniProtKB-KW"/>
</dbReference>
<evidence type="ECO:0000313" key="16">
    <source>
        <dbReference type="Proteomes" id="UP000030944"/>
    </source>
</evidence>
<dbReference type="InterPro" id="IPR029057">
    <property type="entry name" value="PRTase-like"/>
</dbReference>
<keyword evidence="7 14" id="KW-0418">Kinase</keyword>
<dbReference type="NCBIfam" id="TIGR01251">
    <property type="entry name" value="ribP_PPkin"/>
    <property type="match status" value="1"/>
</dbReference>
<evidence type="ECO:0000256" key="8">
    <source>
        <dbReference type="ARBA" id="ARBA00022840"/>
    </source>
</evidence>
<dbReference type="EC" id="2.7.6.1" evidence="1"/>
<keyword evidence="5" id="KW-0545">Nucleotide biosynthesis</keyword>
<evidence type="ECO:0000256" key="10">
    <source>
        <dbReference type="ARBA" id="ARBA00049535"/>
    </source>
</evidence>
<dbReference type="GO" id="GO:0006015">
    <property type="term" value="P:5-phosphoribose 1-diphosphate biosynthetic process"/>
    <property type="evidence" value="ECO:0007669"/>
    <property type="project" value="TreeGrafter"/>
</dbReference>
<reference evidence="15" key="2">
    <citation type="submission" date="2016-05" db="EMBL/GenBank/DDBJ databases">
        <authorList>
            <person name="Lavstsen T."/>
            <person name="Jespersen J.S."/>
        </authorList>
    </citation>
    <scope>NUCLEOTIDE SEQUENCE [LARGE SCALE GENOMIC DNA]</scope>
    <source>
        <strain evidence="15">U25</strain>
    </source>
</reference>
<dbReference type="GO" id="GO:0005524">
    <property type="term" value="F:ATP binding"/>
    <property type="evidence" value="ECO:0007669"/>
    <property type="project" value="UniProtKB-KW"/>
</dbReference>
<evidence type="ECO:0000256" key="6">
    <source>
        <dbReference type="ARBA" id="ARBA00022741"/>
    </source>
</evidence>
<dbReference type="CDD" id="cd06223">
    <property type="entry name" value="PRTases_typeI"/>
    <property type="match status" value="1"/>
</dbReference>
<evidence type="ECO:0000313" key="15">
    <source>
        <dbReference type="EMBL" id="PTL87295.1"/>
    </source>
</evidence>
<dbReference type="EMBL" id="CP007026">
    <property type="protein sequence ID" value="AJA92813.1"/>
    <property type="molecule type" value="Genomic_DNA"/>
</dbReference>
<evidence type="ECO:0000256" key="5">
    <source>
        <dbReference type="ARBA" id="ARBA00022727"/>
    </source>
</evidence>
<dbReference type="GO" id="GO:0002189">
    <property type="term" value="C:ribose phosphate diphosphokinase complex"/>
    <property type="evidence" value="ECO:0007669"/>
    <property type="project" value="TreeGrafter"/>
</dbReference>
<dbReference type="GO" id="GO:0000287">
    <property type="term" value="F:magnesium ion binding"/>
    <property type="evidence" value="ECO:0007669"/>
    <property type="project" value="InterPro"/>
</dbReference>
<dbReference type="KEGG" id="nbv:T478_0015"/>
<dbReference type="InterPro" id="IPR000836">
    <property type="entry name" value="PRTase_dom"/>
</dbReference>
<evidence type="ECO:0000256" key="12">
    <source>
        <dbReference type="ARBA" id="ARBA00069492"/>
    </source>
</evidence>
<dbReference type="GO" id="GO:0004749">
    <property type="term" value="F:ribose phosphate diphosphokinase activity"/>
    <property type="evidence" value="ECO:0007669"/>
    <property type="project" value="UniProtKB-EC"/>
</dbReference>
<keyword evidence="4" id="KW-0479">Metal-binding</keyword>
<dbReference type="PANTHER" id="PTHR10210:SF32">
    <property type="entry name" value="RIBOSE-PHOSPHATE PYROPHOSPHOKINASE 2"/>
    <property type="match status" value="1"/>
</dbReference>
<keyword evidence="2" id="KW-0963">Cytoplasm</keyword>
<dbReference type="SUPFAM" id="SSF53271">
    <property type="entry name" value="PRTase-like"/>
    <property type="match status" value="1"/>
</dbReference>
<reference evidence="15 17" key="3">
    <citation type="submission" date="2018-04" db="EMBL/GenBank/DDBJ databases">
        <title>Transcriptomics of ammonia oxidizing archaea.</title>
        <authorList>
            <person name="Carini P."/>
        </authorList>
    </citation>
    <scope>NUCLEOTIDE SEQUENCE [LARGE SCALE GENOMIC DNA]</scope>
    <source>
        <strain evidence="15 17">U25</strain>
    </source>
</reference>
<evidence type="ECO:0000256" key="3">
    <source>
        <dbReference type="ARBA" id="ARBA00022679"/>
    </source>
</evidence>
<evidence type="ECO:0000259" key="13">
    <source>
        <dbReference type="Pfam" id="PF13793"/>
    </source>
</evidence>
<evidence type="ECO:0000256" key="2">
    <source>
        <dbReference type="ARBA" id="ARBA00022490"/>
    </source>
</evidence>
<accession>A0A0A7V1Q4</accession>
<dbReference type="EMBL" id="LXWN01000002">
    <property type="protein sequence ID" value="PTL87295.1"/>
    <property type="molecule type" value="Genomic_DNA"/>
</dbReference>
<evidence type="ECO:0000256" key="11">
    <source>
        <dbReference type="ARBA" id="ARBA00061433"/>
    </source>
</evidence>
<keyword evidence="8" id="KW-0067">ATP-binding</keyword>
<dbReference type="Pfam" id="PF14572">
    <property type="entry name" value="Pribosyl_synth"/>
    <property type="match status" value="1"/>
</dbReference>
<evidence type="ECO:0000256" key="7">
    <source>
        <dbReference type="ARBA" id="ARBA00022777"/>
    </source>
</evidence>
<dbReference type="GO" id="GO:0006164">
    <property type="term" value="P:purine nucleotide biosynthetic process"/>
    <property type="evidence" value="ECO:0007669"/>
    <property type="project" value="TreeGrafter"/>
</dbReference>
<name>A0A0A7V1Q4_9ARCH</name>
<evidence type="ECO:0000313" key="14">
    <source>
        <dbReference type="EMBL" id="AJA92813.1"/>
    </source>
</evidence>
<comment type="catalytic activity">
    <reaction evidence="10">
        <text>D-ribose 5-phosphate + ATP = 5-phospho-alpha-D-ribose 1-diphosphate + AMP + H(+)</text>
        <dbReference type="Rhea" id="RHEA:15609"/>
        <dbReference type="ChEBI" id="CHEBI:15378"/>
        <dbReference type="ChEBI" id="CHEBI:30616"/>
        <dbReference type="ChEBI" id="CHEBI:58017"/>
        <dbReference type="ChEBI" id="CHEBI:78346"/>
        <dbReference type="ChEBI" id="CHEBI:456215"/>
        <dbReference type="EC" id="2.7.6.1"/>
    </reaction>
</comment>
<dbReference type="Proteomes" id="UP000030944">
    <property type="component" value="Chromosome"/>
</dbReference>
<dbReference type="GeneID" id="24815918"/>
<dbReference type="InterPro" id="IPR005946">
    <property type="entry name" value="Rib-P_diPkinase"/>
</dbReference>
<dbReference type="InterPro" id="IPR029099">
    <property type="entry name" value="Pribosyltran_N"/>
</dbReference>
<proteinExistence type="inferred from homology"/>
<evidence type="ECO:0000313" key="17">
    <source>
        <dbReference type="Proteomes" id="UP000241022"/>
    </source>
</evidence>
<keyword evidence="6" id="KW-0547">Nucleotide-binding</keyword>
<dbReference type="PANTHER" id="PTHR10210">
    <property type="entry name" value="RIBOSE-PHOSPHATE DIPHOSPHOKINASE FAMILY MEMBER"/>
    <property type="match status" value="1"/>
</dbReference>
<dbReference type="HOGENOM" id="CLU_033546_2_2_2"/>
<keyword evidence="3 14" id="KW-0808">Transferase</keyword>
<dbReference type="GO" id="GO:0005737">
    <property type="term" value="C:cytoplasm"/>
    <property type="evidence" value="ECO:0007669"/>
    <property type="project" value="TreeGrafter"/>
</dbReference>
<organism evidence="14 16">
    <name type="scientific">Candidatus Nitrosopelagicus brevis</name>
    <dbReference type="NCBI Taxonomy" id="1410606"/>
    <lineage>
        <taxon>Archaea</taxon>
        <taxon>Nitrososphaerota</taxon>
    </lineage>
</organism>
<evidence type="ECO:0000256" key="9">
    <source>
        <dbReference type="ARBA" id="ARBA00022842"/>
    </source>
</evidence>
<keyword evidence="9" id="KW-0460">Magnesium</keyword>
<dbReference type="STRING" id="1410606.T478_0015"/>
<keyword evidence="17" id="KW-1185">Reference proteome</keyword>
<dbReference type="Gene3D" id="3.40.50.2020">
    <property type="match status" value="2"/>
</dbReference>
<evidence type="ECO:0000256" key="1">
    <source>
        <dbReference type="ARBA" id="ARBA00013247"/>
    </source>
</evidence>
<dbReference type="FunFam" id="3.40.50.2020:FF:000074">
    <property type="entry name" value="Ribose-phosphate pyrophosphokinase"/>
    <property type="match status" value="1"/>
</dbReference>